<feature type="compositionally biased region" description="Basic and acidic residues" evidence="4">
    <location>
        <begin position="178"/>
        <end position="209"/>
    </location>
</feature>
<comment type="similarity">
    <text evidence="1">Belongs to the universal ribosomal protein uS17 family.</text>
</comment>
<keyword evidence="3" id="KW-0687">Ribonucleoprotein</keyword>
<reference evidence="5" key="1">
    <citation type="journal article" date="2020" name="Stud. Mycol.">
        <title>101 Dothideomycetes genomes: a test case for predicting lifestyles and emergence of pathogens.</title>
        <authorList>
            <person name="Haridas S."/>
            <person name="Albert R."/>
            <person name="Binder M."/>
            <person name="Bloem J."/>
            <person name="Labutti K."/>
            <person name="Salamov A."/>
            <person name="Andreopoulos B."/>
            <person name="Baker S."/>
            <person name="Barry K."/>
            <person name="Bills G."/>
            <person name="Bluhm B."/>
            <person name="Cannon C."/>
            <person name="Castanera R."/>
            <person name="Culley D."/>
            <person name="Daum C."/>
            <person name="Ezra D."/>
            <person name="Gonzalez J."/>
            <person name="Henrissat B."/>
            <person name="Kuo A."/>
            <person name="Liang C."/>
            <person name="Lipzen A."/>
            <person name="Lutzoni F."/>
            <person name="Magnuson J."/>
            <person name="Mondo S."/>
            <person name="Nolan M."/>
            <person name="Ohm R."/>
            <person name="Pangilinan J."/>
            <person name="Park H.-J."/>
            <person name="Ramirez L."/>
            <person name="Alfaro M."/>
            <person name="Sun H."/>
            <person name="Tritt A."/>
            <person name="Yoshinaga Y."/>
            <person name="Zwiers L.-H."/>
            <person name="Turgeon B."/>
            <person name="Goodwin S."/>
            <person name="Spatafora J."/>
            <person name="Crous P."/>
            <person name="Grigoriev I."/>
        </authorList>
    </citation>
    <scope>NUCLEOTIDE SEQUENCE</scope>
    <source>
        <strain evidence="5">CBS 125425</strain>
    </source>
</reference>
<dbReference type="GO" id="GO:0005840">
    <property type="term" value="C:ribosome"/>
    <property type="evidence" value="ECO:0007669"/>
    <property type="project" value="UniProtKB-KW"/>
</dbReference>
<evidence type="ECO:0000256" key="4">
    <source>
        <dbReference type="SAM" id="MobiDB-lite"/>
    </source>
</evidence>
<dbReference type="OrthoDB" id="274752at2759"/>
<dbReference type="Pfam" id="PF00366">
    <property type="entry name" value="Ribosomal_S17"/>
    <property type="match status" value="1"/>
</dbReference>
<dbReference type="Gene3D" id="2.40.50.140">
    <property type="entry name" value="Nucleic acid-binding proteins"/>
    <property type="match status" value="1"/>
</dbReference>
<evidence type="ECO:0000256" key="2">
    <source>
        <dbReference type="ARBA" id="ARBA00022980"/>
    </source>
</evidence>
<dbReference type="PANTHER" id="PTHR10744:SF1">
    <property type="entry name" value="SMALL RIBOSOMAL SUBUNIT PROTEIN US17M"/>
    <property type="match status" value="1"/>
</dbReference>
<accession>A0A9P4QR03</accession>
<dbReference type="GO" id="GO:1990904">
    <property type="term" value="C:ribonucleoprotein complex"/>
    <property type="evidence" value="ECO:0007669"/>
    <property type="project" value="UniProtKB-KW"/>
</dbReference>
<dbReference type="InterPro" id="IPR012340">
    <property type="entry name" value="NA-bd_OB-fold"/>
</dbReference>
<protein>
    <submittedName>
        <fullName evidence="5">Nucleic acid-binding protein</fullName>
    </submittedName>
</protein>
<comment type="caution">
    <text evidence="5">The sequence shown here is derived from an EMBL/GenBank/DDBJ whole genome shotgun (WGS) entry which is preliminary data.</text>
</comment>
<feature type="region of interest" description="Disordered" evidence="4">
    <location>
        <begin position="166"/>
        <end position="209"/>
    </location>
</feature>
<gene>
    <name evidence="5" type="ORF">EJ04DRAFT_474395</name>
</gene>
<dbReference type="InterPro" id="IPR000266">
    <property type="entry name" value="Ribosomal_uS17"/>
</dbReference>
<evidence type="ECO:0000313" key="6">
    <source>
        <dbReference type="Proteomes" id="UP000799444"/>
    </source>
</evidence>
<dbReference type="Proteomes" id="UP000799444">
    <property type="component" value="Unassembled WGS sequence"/>
</dbReference>
<dbReference type="GO" id="GO:0005739">
    <property type="term" value="C:mitochondrion"/>
    <property type="evidence" value="ECO:0007669"/>
    <property type="project" value="TreeGrafter"/>
</dbReference>
<evidence type="ECO:0000256" key="1">
    <source>
        <dbReference type="ARBA" id="ARBA00010254"/>
    </source>
</evidence>
<keyword evidence="6" id="KW-1185">Reference proteome</keyword>
<dbReference type="AlphaFoldDB" id="A0A9P4QR03"/>
<name>A0A9P4QR03_9PLEO</name>
<dbReference type="GO" id="GO:0006412">
    <property type="term" value="P:translation"/>
    <property type="evidence" value="ECO:0007669"/>
    <property type="project" value="InterPro"/>
</dbReference>
<organism evidence="5 6">
    <name type="scientific">Polyplosphaeria fusca</name>
    <dbReference type="NCBI Taxonomy" id="682080"/>
    <lineage>
        <taxon>Eukaryota</taxon>
        <taxon>Fungi</taxon>
        <taxon>Dikarya</taxon>
        <taxon>Ascomycota</taxon>
        <taxon>Pezizomycotina</taxon>
        <taxon>Dothideomycetes</taxon>
        <taxon>Pleosporomycetidae</taxon>
        <taxon>Pleosporales</taxon>
        <taxon>Tetraplosphaeriaceae</taxon>
        <taxon>Polyplosphaeria</taxon>
    </lineage>
</organism>
<proteinExistence type="inferred from homology"/>
<dbReference type="GO" id="GO:0003735">
    <property type="term" value="F:structural constituent of ribosome"/>
    <property type="evidence" value="ECO:0007669"/>
    <property type="project" value="InterPro"/>
</dbReference>
<dbReference type="PANTHER" id="PTHR10744">
    <property type="entry name" value="40S RIBOSOMAL PROTEIN S11 FAMILY MEMBER"/>
    <property type="match status" value="1"/>
</dbReference>
<keyword evidence="2" id="KW-0689">Ribosomal protein</keyword>
<dbReference type="EMBL" id="ML996226">
    <property type="protein sequence ID" value="KAF2730075.1"/>
    <property type="molecule type" value="Genomic_DNA"/>
</dbReference>
<sequence>MVLKAIQTSTRPIVREHISSISIGVVVSAGKMDRAVKVRVAGQQWHKKFRKSYASPNTHVVADPNNSLVEGDVVRIESGNRCSKTIRHVVHSIVAPFGSPATDRPPVLSQKERLDLRIKEKLLKDVRSATRGRQVSKVRLDMAKKRGYKIPSLEEAFRNVTLVETEEKASENDSIGAEVHEEQAGQVETAKERRREKGTETAEEKEVKE</sequence>
<evidence type="ECO:0000313" key="5">
    <source>
        <dbReference type="EMBL" id="KAF2730075.1"/>
    </source>
</evidence>
<dbReference type="SUPFAM" id="SSF50249">
    <property type="entry name" value="Nucleic acid-binding proteins"/>
    <property type="match status" value="1"/>
</dbReference>
<evidence type="ECO:0000256" key="3">
    <source>
        <dbReference type="ARBA" id="ARBA00023274"/>
    </source>
</evidence>